<gene>
    <name evidence="1" type="ORF">SAMN02927900_01713</name>
</gene>
<organism evidence="1 2">
    <name type="scientific">Rhizobium mongolense subsp. loessense</name>
    <dbReference type="NCBI Taxonomy" id="158890"/>
    <lineage>
        <taxon>Bacteria</taxon>
        <taxon>Pseudomonadati</taxon>
        <taxon>Pseudomonadota</taxon>
        <taxon>Alphaproteobacteria</taxon>
        <taxon>Hyphomicrobiales</taxon>
        <taxon>Rhizobiaceae</taxon>
        <taxon>Rhizobium/Agrobacterium group</taxon>
        <taxon>Rhizobium</taxon>
    </lineage>
</organism>
<dbReference type="EMBL" id="FMTM01000002">
    <property type="protein sequence ID" value="SCW46667.1"/>
    <property type="molecule type" value="Genomic_DNA"/>
</dbReference>
<accession>A0A1G4QQD7</accession>
<sequence>MDARLGVSIFILGPAVAYHRLAPKWLKRWERNGVRSINGFRFETRSATSRPVMPASVNPRWPCPKA</sequence>
<protein>
    <submittedName>
        <fullName evidence="1">Uncharacterized protein</fullName>
    </submittedName>
</protein>
<dbReference type="AlphaFoldDB" id="A0A1G4QQD7"/>
<name>A0A1G4QQD7_9HYPH</name>
<proteinExistence type="predicted"/>
<reference evidence="1 2" key="1">
    <citation type="submission" date="2016-10" db="EMBL/GenBank/DDBJ databases">
        <authorList>
            <person name="de Groot N.N."/>
        </authorList>
    </citation>
    <scope>NUCLEOTIDE SEQUENCE [LARGE SCALE GENOMIC DNA]</scope>
    <source>
        <strain evidence="1 2">CGMCC 1.3401</strain>
    </source>
</reference>
<evidence type="ECO:0000313" key="1">
    <source>
        <dbReference type="EMBL" id="SCW46667.1"/>
    </source>
</evidence>
<evidence type="ECO:0000313" key="2">
    <source>
        <dbReference type="Proteomes" id="UP000199542"/>
    </source>
</evidence>
<dbReference type="Proteomes" id="UP000199542">
    <property type="component" value="Unassembled WGS sequence"/>
</dbReference>